<evidence type="ECO:0008006" key="3">
    <source>
        <dbReference type="Google" id="ProtNLM"/>
    </source>
</evidence>
<organism evidence="1 2">
    <name type="scientific">Kribbella voronezhensis</name>
    <dbReference type="NCBI Taxonomy" id="2512212"/>
    <lineage>
        <taxon>Bacteria</taxon>
        <taxon>Bacillati</taxon>
        <taxon>Actinomycetota</taxon>
        <taxon>Actinomycetes</taxon>
        <taxon>Propionibacteriales</taxon>
        <taxon>Kribbellaceae</taxon>
        <taxon>Kribbella</taxon>
    </lineage>
</organism>
<reference evidence="1 2" key="1">
    <citation type="submission" date="2019-03" db="EMBL/GenBank/DDBJ databases">
        <title>Genomic Encyclopedia of Type Strains, Phase III (KMG-III): the genomes of soil and plant-associated and newly described type strains.</title>
        <authorList>
            <person name="Whitman W."/>
        </authorList>
    </citation>
    <scope>NUCLEOTIDE SEQUENCE [LARGE SCALE GENOMIC DNA]</scope>
    <source>
        <strain evidence="1 2">VKM Ac-2575</strain>
    </source>
</reference>
<accession>A0A4R7SXI3</accession>
<dbReference type="RefSeq" id="WP_133983159.1">
    <property type="nucleotide sequence ID" value="NZ_SOCE01000002.1"/>
</dbReference>
<proteinExistence type="predicted"/>
<sequence length="112" mass="12019">MTIVDGETYDQAATATPAVRLEVDAETARVVVEGVLTEAVAAAARELLLDACELRTAAVVLDLRAILDPADLDVLPHLVDVAQRRCWAARRRFDLAVADPDVREALAAAGLW</sequence>
<dbReference type="OrthoDB" id="3828613at2"/>
<keyword evidence="2" id="KW-1185">Reference proteome</keyword>
<name>A0A4R7SXI3_9ACTN</name>
<evidence type="ECO:0000313" key="1">
    <source>
        <dbReference type="EMBL" id="TDU83715.1"/>
    </source>
</evidence>
<dbReference type="Proteomes" id="UP000295151">
    <property type="component" value="Unassembled WGS sequence"/>
</dbReference>
<dbReference type="EMBL" id="SOCE01000002">
    <property type="protein sequence ID" value="TDU83715.1"/>
    <property type="molecule type" value="Genomic_DNA"/>
</dbReference>
<gene>
    <name evidence="1" type="ORF">EV138_6179</name>
</gene>
<dbReference type="AlphaFoldDB" id="A0A4R7SXI3"/>
<protein>
    <recommendedName>
        <fullName evidence="3">STAS domain-containing protein</fullName>
    </recommendedName>
</protein>
<evidence type="ECO:0000313" key="2">
    <source>
        <dbReference type="Proteomes" id="UP000295151"/>
    </source>
</evidence>
<comment type="caution">
    <text evidence="1">The sequence shown here is derived from an EMBL/GenBank/DDBJ whole genome shotgun (WGS) entry which is preliminary data.</text>
</comment>